<evidence type="ECO:0000259" key="8">
    <source>
        <dbReference type="PROSITE" id="PS50893"/>
    </source>
</evidence>
<name>A0A1G7I7A6_PSEOR</name>
<evidence type="ECO:0000313" key="11">
    <source>
        <dbReference type="Proteomes" id="UP000198967"/>
    </source>
</evidence>
<dbReference type="AlphaFoldDB" id="A0A1G7I7A6"/>
<dbReference type="PROSITE" id="PS00211">
    <property type="entry name" value="ABC_TRANSPORTER_1"/>
    <property type="match status" value="1"/>
</dbReference>
<keyword evidence="5 7" id="KW-1133">Transmembrane helix</keyword>
<dbReference type="InterPro" id="IPR036640">
    <property type="entry name" value="ABC1_TM_sf"/>
</dbReference>
<dbReference type="PROSITE" id="PS50893">
    <property type="entry name" value="ABC_TRANSPORTER_2"/>
    <property type="match status" value="1"/>
</dbReference>
<feature type="transmembrane region" description="Helical" evidence="7">
    <location>
        <begin position="175"/>
        <end position="200"/>
    </location>
</feature>
<dbReference type="EMBL" id="FNBE01000003">
    <property type="protein sequence ID" value="SDF08542.1"/>
    <property type="molecule type" value="Genomic_DNA"/>
</dbReference>
<sequence>MGDSPPLIGAADMETPFYLRDQQRAAEAGPWTIARGLPRTVSVLVGWAWRASPGLTVLSGVVSLAAAGVTAFGLLATADVFTGLLAAVPTPERLLAALPAMAWVVAALAGRALLDAAAGAVKSELSPRIEREAEDELYSRLVRVELIAFDDPDFAELVQRNAYGSIMRIRIGVDLLENLIASTVTLLAAVVAAAVLHPLLAPLVLITGLPQAWASVRARQADMASIVELNSANRRRGVTGYLITGRDPAAELRAYTAREVVLREHRRIAAELMRGAIRLGHRQNRLATTGRGLSGLVTGAAYGVLALIAWAGWLPLALAGTAVVAMQRASGAILSGVYAVNGLFEVGVHLDLMQTCVETLDARTRPPGVRELHGDPGTIELAHVSFRYPGAAADALHDIHLTFRRGEVIALVGENGSGKTTLSTLLTGLMLPTAGEVRWDGVPTSAVDEDALLDRVGVVRQEPLRWPMTAENNVRIGRLERPDPTDAVFRDAVNRSGAHTVVDEVGRDSMLSKEFQGGRDLSGGQWQRIGVARGLYRDAPVVVADEPTAAMDARAEKAVFGALRAGGADRLTVLVTHRLANIRDADRIVVLRDGRVLEQGTHEELMALDGEYAELYTIQAEAFTRAPAAPPR</sequence>
<feature type="transmembrane region" description="Helical" evidence="7">
    <location>
        <begin position="300"/>
        <end position="325"/>
    </location>
</feature>
<evidence type="ECO:0000256" key="3">
    <source>
        <dbReference type="ARBA" id="ARBA00022741"/>
    </source>
</evidence>
<comment type="subcellular location">
    <subcellularLocation>
        <location evidence="1">Cell membrane</location>
        <topology evidence="1">Multi-pass membrane protein</topology>
    </subcellularLocation>
</comment>
<keyword evidence="11" id="KW-1185">Reference proteome</keyword>
<gene>
    <name evidence="10" type="ORF">SAMN05216377_103226</name>
</gene>
<proteinExistence type="predicted"/>
<dbReference type="SMART" id="SM00382">
    <property type="entry name" value="AAA"/>
    <property type="match status" value="1"/>
</dbReference>
<dbReference type="InterPro" id="IPR003439">
    <property type="entry name" value="ABC_transporter-like_ATP-bd"/>
</dbReference>
<dbReference type="GO" id="GO:0005886">
    <property type="term" value="C:plasma membrane"/>
    <property type="evidence" value="ECO:0007669"/>
    <property type="project" value="UniProtKB-SubCell"/>
</dbReference>
<keyword evidence="2 7" id="KW-0812">Transmembrane</keyword>
<dbReference type="InterPro" id="IPR039421">
    <property type="entry name" value="Type_1_exporter"/>
</dbReference>
<evidence type="ECO:0000256" key="4">
    <source>
        <dbReference type="ARBA" id="ARBA00022840"/>
    </source>
</evidence>
<feature type="domain" description="ABC transmembrane type-1" evidence="9">
    <location>
        <begin position="57"/>
        <end position="333"/>
    </location>
</feature>
<evidence type="ECO:0000256" key="6">
    <source>
        <dbReference type="ARBA" id="ARBA00023136"/>
    </source>
</evidence>
<dbReference type="GO" id="GO:0005524">
    <property type="term" value="F:ATP binding"/>
    <property type="evidence" value="ECO:0007669"/>
    <property type="project" value="UniProtKB-KW"/>
</dbReference>
<evidence type="ECO:0000256" key="1">
    <source>
        <dbReference type="ARBA" id="ARBA00004651"/>
    </source>
</evidence>
<dbReference type="GO" id="GO:0016887">
    <property type="term" value="F:ATP hydrolysis activity"/>
    <property type="evidence" value="ECO:0007669"/>
    <property type="project" value="InterPro"/>
</dbReference>
<keyword evidence="4 10" id="KW-0067">ATP-binding</keyword>
<dbReference type="InterPro" id="IPR011527">
    <property type="entry name" value="ABC1_TM_dom"/>
</dbReference>
<dbReference type="OrthoDB" id="9806127at2"/>
<dbReference type="InterPro" id="IPR017871">
    <property type="entry name" value="ABC_transporter-like_CS"/>
</dbReference>
<keyword evidence="6 7" id="KW-0472">Membrane</keyword>
<keyword evidence="3" id="KW-0547">Nucleotide-binding</keyword>
<dbReference type="PANTHER" id="PTHR24221">
    <property type="entry name" value="ATP-BINDING CASSETTE SUB-FAMILY B"/>
    <property type="match status" value="1"/>
</dbReference>
<protein>
    <submittedName>
        <fullName evidence="10">ATP-binding cassette, subfamily B</fullName>
    </submittedName>
</protein>
<organism evidence="10 11">
    <name type="scientific">Pseudonocardia oroxyli</name>
    <dbReference type="NCBI Taxonomy" id="366584"/>
    <lineage>
        <taxon>Bacteria</taxon>
        <taxon>Bacillati</taxon>
        <taxon>Actinomycetota</taxon>
        <taxon>Actinomycetes</taxon>
        <taxon>Pseudonocardiales</taxon>
        <taxon>Pseudonocardiaceae</taxon>
        <taxon>Pseudonocardia</taxon>
    </lineage>
</organism>
<dbReference type="SUPFAM" id="SSF90123">
    <property type="entry name" value="ABC transporter transmembrane region"/>
    <property type="match status" value="1"/>
</dbReference>
<evidence type="ECO:0000256" key="2">
    <source>
        <dbReference type="ARBA" id="ARBA00022692"/>
    </source>
</evidence>
<feature type="transmembrane region" description="Helical" evidence="7">
    <location>
        <begin position="94"/>
        <end position="114"/>
    </location>
</feature>
<dbReference type="Gene3D" id="3.40.50.300">
    <property type="entry name" value="P-loop containing nucleotide triphosphate hydrolases"/>
    <property type="match status" value="1"/>
</dbReference>
<dbReference type="GO" id="GO:0140359">
    <property type="term" value="F:ABC-type transporter activity"/>
    <property type="evidence" value="ECO:0007669"/>
    <property type="project" value="InterPro"/>
</dbReference>
<dbReference type="GO" id="GO:0034040">
    <property type="term" value="F:ATPase-coupled lipid transmembrane transporter activity"/>
    <property type="evidence" value="ECO:0007669"/>
    <property type="project" value="TreeGrafter"/>
</dbReference>
<dbReference type="PROSITE" id="PS50929">
    <property type="entry name" value="ABC_TM1F"/>
    <property type="match status" value="1"/>
</dbReference>
<dbReference type="Pfam" id="PF00005">
    <property type="entry name" value="ABC_tran"/>
    <property type="match status" value="1"/>
</dbReference>
<evidence type="ECO:0000256" key="7">
    <source>
        <dbReference type="SAM" id="Phobius"/>
    </source>
</evidence>
<dbReference type="STRING" id="366584.SAMN05216377_103226"/>
<feature type="transmembrane region" description="Helical" evidence="7">
    <location>
        <begin position="55"/>
        <end position="88"/>
    </location>
</feature>
<dbReference type="Proteomes" id="UP000198967">
    <property type="component" value="Unassembled WGS sequence"/>
</dbReference>
<dbReference type="InterPro" id="IPR003593">
    <property type="entry name" value="AAA+_ATPase"/>
</dbReference>
<dbReference type="SUPFAM" id="SSF52540">
    <property type="entry name" value="P-loop containing nucleoside triphosphate hydrolases"/>
    <property type="match status" value="1"/>
</dbReference>
<dbReference type="InterPro" id="IPR027417">
    <property type="entry name" value="P-loop_NTPase"/>
</dbReference>
<accession>A0A1G7I7A6</accession>
<dbReference type="RefSeq" id="WP_093078046.1">
    <property type="nucleotide sequence ID" value="NZ_FNBE01000003.1"/>
</dbReference>
<feature type="domain" description="ABC transporter" evidence="8">
    <location>
        <begin position="379"/>
        <end position="618"/>
    </location>
</feature>
<dbReference type="Gene3D" id="1.20.1560.10">
    <property type="entry name" value="ABC transporter type 1, transmembrane domain"/>
    <property type="match status" value="1"/>
</dbReference>
<reference evidence="10 11" key="1">
    <citation type="submission" date="2016-10" db="EMBL/GenBank/DDBJ databases">
        <authorList>
            <person name="de Groot N.N."/>
        </authorList>
    </citation>
    <scope>NUCLEOTIDE SEQUENCE [LARGE SCALE GENOMIC DNA]</scope>
    <source>
        <strain evidence="10 11">CGMCC 4.3143</strain>
    </source>
</reference>
<evidence type="ECO:0000259" key="9">
    <source>
        <dbReference type="PROSITE" id="PS50929"/>
    </source>
</evidence>
<evidence type="ECO:0000256" key="5">
    <source>
        <dbReference type="ARBA" id="ARBA00022989"/>
    </source>
</evidence>
<evidence type="ECO:0000313" key="10">
    <source>
        <dbReference type="EMBL" id="SDF08542.1"/>
    </source>
</evidence>
<dbReference type="PANTHER" id="PTHR24221:SF646">
    <property type="entry name" value="HAEMOLYSIN SECRETION ATP-BINDING PROTEIN"/>
    <property type="match status" value="1"/>
</dbReference>